<dbReference type="PROSITE" id="PS00284">
    <property type="entry name" value="SERPIN"/>
    <property type="match status" value="1"/>
</dbReference>
<proteinExistence type="inferred from homology"/>
<dbReference type="GO" id="GO:0005615">
    <property type="term" value="C:extracellular space"/>
    <property type="evidence" value="ECO:0007669"/>
    <property type="project" value="InterPro"/>
</dbReference>
<dbReference type="Gene3D" id="2.30.39.10">
    <property type="entry name" value="Alpha-1-antitrypsin, domain 1"/>
    <property type="match status" value="1"/>
</dbReference>
<dbReference type="InterPro" id="IPR042178">
    <property type="entry name" value="Serpin_sf_1"/>
</dbReference>
<dbReference type="Pfam" id="PF00079">
    <property type="entry name" value="Serpin"/>
    <property type="match status" value="1"/>
</dbReference>
<dbReference type="AlphaFoldDB" id="A0A915HZ33"/>
<sequence length="242" mass="27955">ITNHRIKDLVPKGLLNAETSTLLVNALYFKGIWYDEFDVEKTTKKNFYSSPDHTVEIDMMHMNENEMYYENDQVQLLSLKYEHCSAKMIIILPKEKFGLKKVMDQLNGSTLRRWISELDKKEVHMQIPKFKIEQSFNLNESLRKLGLSLPFTDDADFSAMVEGTKIKISDVVHKAFIEVDEKGTEAAAASFAKMVPCSLFISNEGPKIFTADHPFLFILKAGRYEQDQDTILFMGKFYGRHH</sequence>
<evidence type="ECO:0000259" key="3">
    <source>
        <dbReference type="SMART" id="SM00093"/>
    </source>
</evidence>
<dbReference type="InterPro" id="IPR000215">
    <property type="entry name" value="Serpin_fam"/>
</dbReference>
<dbReference type="PANTHER" id="PTHR11461:SF211">
    <property type="entry name" value="GH10112P-RELATED"/>
    <property type="match status" value="1"/>
</dbReference>
<reference evidence="5" key="1">
    <citation type="submission" date="2022-11" db="UniProtKB">
        <authorList>
            <consortium name="WormBaseParasite"/>
        </authorList>
    </citation>
    <scope>IDENTIFICATION</scope>
</reference>
<dbReference type="WBParaSite" id="nRc.2.0.1.t06698-RA">
    <property type="protein sequence ID" value="nRc.2.0.1.t06698-RA"/>
    <property type="gene ID" value="nRc.2.0.1.g06698"/>
</dbReference>
<dbReference type="Gene3D" id="3.30.497.10">
    <property type="entry name" value="Antithrombin, subunit I, domain 2"/>
    <property type="match status" value="1"/>
</dbReference>
<dbReference type="GO" id="GO:0004867">
    <property type="term" value="F:serine-type endopeptidase inhibitor activity"/>
    <property type="evidence" value="ECO:0007669"/>
    <property type="project" value="InterPro"/>
</dbReference>
<dbReference type="Proteomes" id="UP000887565">
    <property type="component" value="Unplaced"/>
</dbReference>
<dbReference type="SMART" id="SM00093">
    <property type="entry name" value="SERPIN"/>
    <property type="match status" value="1"/>
</dbReference>
<name>A0A915HZ33_ROMCU</name>
<feature type="domain" description="Serpin" evidence="3">
    <location>
        <begin position="1"/>
        <end position="240"/>
    </location>
</feature>
<dbReference type="InterPro" id="IPR023795">
    <property type="entry name" value="Serpin_CS"/>
</dbReference>
<keyword evidence="4" id="KW-1185">Reference proteome</keyword>
<evidence type="ECO:0000256" key="2">
    <source>
        <dbReference type="RuleBase" id="RU000411"/>
    </source>
</evidence>
<dbReference type="InterPro" id="IPR042185">
    <property type="entry name" value="Serpin_sf_2"/>
</dbReference>
<dbReference type="InterPro" id="IPR023796">
    <property type="entry name" value="Serpin_dom"/>
</dbReference>
<protein>
    <submittedName>
        <fullName evidence="5">Serpin domain-containing protein</fullName>
    </submittedName>
</protein>
<comment type="similarity">
    <text evidence="1 2">Belongs to the serpin family.</text>
</comment>
<dbReference type="OMA" id="MPKHLSR"/>
<dbReference type="PANTHER" id="PTHR11461">
    <property type="entry name" value="SERINE PROTEASE INHIBITOR, SERPIN"/>
    <property type="match status" value="1"/>
</dbReference>
<dbReference type="InterPro" id="IPR036186">
    <property type="entry name" value="Serpin_sf"/>
</dbReference>
<accession>A0A915HZ33</accession>
<organism evidence="4 5">
    <name type="scientific">Romanomermis culicivorax</name>
    <name type="common">Nematode worm</name>
    <dbReference type="NCBI Taxonomy" id="13658"/>
    <lineage>
        <taxon>Eukaryota</taxon>
        <taxon>Metazoa</taxon>
        <taxon>Ecdysozoa</taxon>
        <taxon>Nematoda</taxon>
        <taxon>Enoplea</taxon>
        <taxon>Dorylaimia</taxon>
        <taxon>Mermithida</taxon>
        <taxon>Mermithoidea</taxon>
        <taxon>Mermithidae</taxon>
        <taxon>Romanomermis</taxon>
    </lineage>
</organism>
<evidence type="ECO:0000256" key="1">
    <source>
        <dbReference type="ARBA" id="ARBA00009500"/>
    </source>
</evidence>
<dbReference type="SUPFAM" id="SSF56574">
    <property type="entry name" value="Serpins"/>
    <property type="match status" value="1"/>
</dbReference>
<evidence type="ECO:0000313" key="5">
    <source>
        <dbReference type="WBParaSite" id="nRc.2.0.1.t06698-RA"/>
    </source>
</evidence>
<evidence type="ECO:0000313" key="4">
    <source>
        <dbReference type="Proteomes" id="UP000887565"/>
    </source>
</evidence>